<evidence type="ECO:0000259" key="1">
    <source>
        <dbReference type="Pfam" id="PF13788"/>
    </source>
</evidence>
<reference evidence="2" key="1">
    <citation type="submission" date="2020-08" db="EMBL/GenBank/DDBJ databases">
        <title>Genome public.</title>
        <authorList>
            <person name="Liu C."/>
            <person name="Sun Q."/>
        </authorList>
    </citation>
    <scope>NUCLEOTIDE SEQUENCE</scope>
    <source>
        <strain evidence="2">NSJ-33</strain>
    </source>
</reference>
<feature type="domain" description="DUF4180" evidence="1">
    <location>
        <begin position="9"/>
        <end position="116"/>
    </location>
</feature>
<sequence length="121" mass="13609">MKMKIIAQNNLIVAVVECDSPQITSAQSALELLMEAQYEFECSRLAVPKEALPEDFFILSTGLAGEILQKFINYHGKIAVFGDFSGYRSKSLRDFIYESNNGRDVFFVPSQDEAVRCLMEA</sequence>
<comment type="caution">
    <text evidence="2">The sequence shown here is derived from an EMBL/GenBank/DDBJ whole genome shotgun (WGS) entry which is preliminary data.</text>
</comment>
<evidence type="ECO:0000313" key="2">
    <source>
        <dbReference type="EMBL" id="MBC8559300.1"/>
    </source>
</evidence>
<dbReference type="InterPro" id="IPR025438">
    <property type="entry name" value="DUF4180"/>
</dbReference>
<dbReference type="Pfam" id="PF13788">
    <property type="entry name" value="DUF4180"/>
    <property type="match status" value="1"/>
</dbReference>
<organism evidence="2 3">
    <name type="scientific">Fumia xinanensis</name>
    <dbReference type="NCBI Taxonomy" id="2763659"/>
    <lineage>
        <taxon>Bacteria</taxon>
        <taxon>Bacillati</taxon>
        <taxon>Bacillota</taxon>
        <taxon>Clostridia</taxon>
        <taxon>Eubacteriales</taxon>
        <taxon>Oscillospiraceae</taxon>
        <taxon>Fumia</taxon>
    </lineage>
</organism>
<dbReference type="EMBL" id="JACRSV010000001">
    <property type="protein sequence ID" value="MBC8559300.1"/>
    <property type="molecule type" value="Genomic_DNA"/>
</dbReference>
<name>A0A926E4B7_9FIRM</name>
<dbReference type="Proteomes" id="UP000610760">
    <property type="component" value="Unassembled WGS sequence"/>
</dbReference>
<evidence type="ECO:0000313" key="3">
    <source>
        <dbReference type="Proteomes" id="UP000610760"/>
    </source>
</evidence>
<protein>
    <submittedName>
        <fullName evidence="2">DUF4180 domain-containing protein</fullName>
    </submittedName>
</protein>
<keyword evidence="3" id="KW-1185">Reference proteome</keyword>
<proteinExistence type="predicted"/>
<gene>
    <name evidence="2" type="ORF">H8710_04360</name>
</gene>
<accession>A0A926E4B7</accession>
<dbReference type="AlphaFoldDB" id="A0A926E4B7"/>